<sequence length="118" mass="13330">MPLLNRRRAPAADEFVVAARSEEVGDGVMTAVKIGGRKIILTRDNGKVYAIDGLCPHAAADLTQGSLRHWQLCCHEHNYCFDIRSGRIVWPEDEVYRLRRYAVMENDGQILVRLSPPL</sequence>
<dbReference type="GO" id="GO:0046872">
    <property type="term" value="F:metal ion binding"/>
    <property type="evidence" value="ECO:0007669"/>
    <property type="project" value="UniProtKB-KW"/>
</dbReference>
<dbReference type="Pfam" id="PF00355">
    <property type="entry name" value="Rieske"/>
    <property type="match status" value="1"/>
</dbReference>
<dbReference type="InterPro" id="IPR036922">
    <property type="entry name" value="Rieske_2Fe-2S_sf"/>
</dbReference>
<dbReference type="AlphaFoldDB" id="A0A160SY28"/>
<dbReference type="GO" id="GO:0016705">
    <property type="term" value="F:oxidoreductase activity, acting on paired donors, with incorporation or reduction of molecular oxygen"/>
    <property type="evidence" value="ECO:0007669"/>
    <property type="project" value="UniProtKB-ARBA"/>
</dbReference>
<keyword evidence="9" id="KW-1185">Reference proteome</keyword>
<dbReference type="PANTHER" id="PTHR21496:SF0">
    <property type="entry name" value="RIESKE DOMAIN-CONTAINING PROTEIN"/>
    <property type="match status" value="1"/>
</dbReference>
<name>A0A160SY28_9CHLR</name>
<dbReference type="GO" id="GO:0004497">
    <property type="term" value="F:monooxygenase activity"/>
    <property type="evidence" value="ECO:0007669"/>
    <property type="project" value="UniProtKB-ARBA"/>
</dbReference>
<evidence type="ECO:0000313" key="9">
    <source>
        <dbReference type="Proteomes" id="UP000215027"/>
    </source>
</evidence>
<dbReference type="OrthoDB" id="9795104at2"/>
<dbReference type="KEGG" id="pbf:CFX0092_A0245"/>
<organism evidence="8 9">
    <name type="scientific">Candidatus Promineifilum breve</name>
    <dbReference type="NCBI Taxonomy" id="1806508"/>
    <lineage>
        <taxon>Bacteria</taxon>
        <taxon>Bacillati</taxon>
        <taxon>Chloroflexota</taxon>
        <taxon>Ardenticatenia</taxon>
        <taxon>Candidatus Promineifilales</taxon>
        <taxon>Candidatus Promineifilaceae</taxon>
        <taxon>Candidatus Promineifilum</taxon>
    </lineage>
</organism>
<evidence type="ECO:0000256" key="4">
    <source>
        <dbReference type="ARBA" id="ARBA00023014"/>
    </source>
</evidence>
<comment type="similarity">
    <text evidence="6">Belongs to the bacterial ring-hydroxylating dioxygenase ferredoxin component family.</text>
</comment>
<proteinExistence type="inferred from homology"/>
<evidence type="ECO:0000256" key="1">
    <source>
        <dbReference type="ARBA" id="ARBA00022714"/>
    </source>
</evidence>
<evidence type="ECO:0000256" key="6">
    <source>
        <dbReference type="ARBA" id="ARBA00038001"/>
    </source>
</evidence>
<evidence type="ECO:0000313" key="8">
    <source>
        <dbReference type="EMBL" id="CUS02126.2"/>
    </source>
</evidence>
<gene>
    <name evidence="8" type="ORF">CFX0092_A0245</name>
</gene>
<evidence type="ECO:0000256" key="2">
    <source>
        <dbReference type="ARBA" id="ARBA00022723"/>
    </source>
</evidence>
<feature type="domain" description="Rieske" evidence="7">
    <location>
        <begin position="16"/>
        <end position="112"/>
    </location>
</feature>
<evidence type="ECO:0000256" key="5">
    <source>
        <dbReference type="ARBA" id="ARBA00034078"/>
    </source>
</evidence>
<reference evidence="8" key="1">
    <citation type="submission" date="2016-01" db="EMBL/GenBank/DDBJ databases">
        <authorList>
            <person name="Mcilroy J.S."/>
            <person name="Karst M S."/>
            <person name="Albertsen M."/>
        </authorList>
    </citation>
    <scope>NUCLEOTIDE SEQUENCE</scope>
    <source>
        <strain evidence="8">Cfx-K</strain>
    </source>
</reference>
<dbReference type="RefSeq" id="WP_095041777.1">
    <property type="nucleotide sequence ID" value="NZ_LN890655.1"/>
</dbReference>
<dbReference type="SUPFAM" id="SSF50022">
    <property type="entry name" value="ISP domain"/>
    <property type="match status" value="1"/>
</dbReference>
<evidence type="ECO:0000259" key="7">
    <source>
        <dbReference type="PROSITE" id="PS51296"/>
    </source>
</evidence>
<evidence type="ECO:0000256" key="3">
    <source>
        <dbReference type="ARBA" id="ARBA00023004"/>
    </source>
</evidence>
<dbReference type="PANTHER" id="PTHR21496">
    <property type="entry name" value="FERREDOXIN-RELATED"/>
    <property type="match status" value="1"/>
</dbReference>
<accession>A0A160SY28</accession>
<dbReference type="PROSITE" id="PS51296">
    <property type="entry name" value="RIESKE"/>
    <property type="match status" value="1"/>
</dbReference>
<keyword evidence="2" id="KW-0479">Metal-binding</keyword>
<keyword evidence="4" id="KW-0411">Iron-sulfur</keyword>
<protein>
    <submittedName>
        <fullName evidence="8">Rieske (2Fe-2S) domain protein</fullName>
    </submittedName>
</protein>
<dbReference type="Gene3D" id="2.102.10.10">
    <property type="entry name" value="Rieske [2Fe-2S] iron-sulphur domain"/>
    <property type="match status" value="1"/>
</dbReference>
<comment type="cofactor">
    <cofactor evidence="5">
        <name>[2Fe-2S] cluster</name>
        <dbReference type="ChEBI" id="CHEBI:190135"/>
    </cofactor>
</comment>
<dbReference type="InterPro" id="IPR017941">
    <property type="entry name" value="Rieske_2Fe-2S"/>
</dbReference>
<dbReference type="Proteomes" id="UP000215027">
    <property type="component" value="Chromosome I"/>
</dbReference>
<keyword evidence="3" id="KW-0408">Iron</keyword>
<dbReference type="EMBL" id="LN890655">
    <property type="protein sequence ID" value="CUS02126.2"/>
    <property type="molecule type" value="Genomic_DNA"/>
</dbReference>
<keyword evidence="1" id="KW-0001">2Fe-2S</keyword>
<dbReference type="GO" id="GO:0051537">
    <property type="term" value="F:2 iron, 2 sulfur cluster binding"/>
    <property type="evidence" value="ECO:0007669"/>
    <property type="project" value="UniProtKB-KW"/>
</dbReference>